<dbReference type="AlphaFoldDB" id="A0A5C4RR51"/>
<reference evidence="1 2" key="1">
    <citation type="submission" date="2019-05" db="EMBL/GenBank/DDBJ databases">
        <title>Draft Whole-Genome sequence of the green sulfur bacterium Prosthecochloris vibrioformis DSM 260.</title>
        <authorList>
            <person name="Meyer T.E."/>
            <person name="Kyndt J.A."/>
        </authorList>
    </citation>
    <scope>NUCLEOTIDE SEQUENCE [LARGE SCALE GENOMIC DNA]</scope>
    <source>
        <strain evidence="1 2">DSM 260</strain>
    </source>
</reference>
<protein>
    <submittedName>
        <fullName evidence="1">Uncharacterized protein</fullName>
    </submittedName>
</protein>
<evidence type="ECO:0000313" key="2">
    <source>
        <dbReference type="Proteomes" id="UP000309544"/>
    </source>
</evidence>
<evidence type="ECO:0000313" key="1">
    <source>
        <dbReference type="EMBL" id="TNJ33419.1"/>
    </source>
</evidence>
<gene>
    <name evidence="1" type="ORF">FGF68_10785</name>
</gene>
<proteinExistence type="predicted"/>
<accession>A0A5C4RR51</accession>
<name>A0A5C4RR51_PROVB</name>
<comment type="caution">
    <text evidence="1">The sequence shown here is derived from an EMBL/GenBank/DDBJ whole genome shotgun (WGS) entry which is preliminary data.</text>
</comment>
<sequence length="129" mass="14883">MDDYGTRENADLATRNKAESVVERVYLSVKHLCTGKGDVRNRLVGAVTSLLLLQTHEFPEDLQSDFEWVIEKSTKYESEYQKYQGNIEATMKRIKNSTGEKIAQKIFSIYSKIQDIRGFPLLSYRNPND</sequence>
<organism evidence="1 2">
    <name type="scientific">Prosthecochloris vibrioformis</name>
    <name type="common">Chlorobium vibrioforme</name>
    <dbReference type="NCBI Taxonomy" id="1098"/>
    <lineage>
        <taxon>Bacteria</taxon>
        <taxon>Pseudomonadati</taxon>
        <taxon>Chlorobiota</taxon>
        <taxon>Chlorobiia</taxon>
        <taxon>Chlorobiales</taxon>
        <taxon>Chlorobiaceae</taxon>
        <taxon>Prosthecochloris</taxon>
    </lineage>
</organism>
<dbReference type="EMBL" id="VDCI01000027">
    <property type="protein sequence ID" value="TNJ33419.1"/>
    <property type="molecule type" value="Genomic_DNA"/>
</dbReference>
<dbReference type="RefSeq" id="WP_139627085.1">
    <property type="nucleotide sequence ID" value="NZ_VDCI01000027.1"/>
</dbReference>
<dbReference type="Proteomes" id="UP000309544">
    <property type="component" value="Unassembled WGS sequence"/>
</dbReference>
<keyword evidence="2" id="KW-1185">Reference proteome</keyword>